<dbReference type="InterPro" id="IPR007197">
    <property type="entry name" value="rSAM"/>
</dbReference>
<dbReference type="AlphaFoldDB" id="B1L4Q0"/>
<dbReference type="PATRIC" id="fig|1028802.3.peg.1556"/>
<dbReference type="KEGG" id="kcr:Kcr_0677"/>
<evidence type="ECO:0000256" key="2">
    <source>
        <dbReference type="ARBA" id="ARBA00023004"/>
    </source>
</evidence>
<dbReference type="GO" id="GO:0003824">
    <property type="term" value="F:catalytic activity"/>
    <property type="evidence" value="ECO:0007669"/>
    <property type="project" value="InterPro"/>
</dbReference>
<keyword evidence="6" id="KW-1185">Reference proteome</keyword>
<evidence type="ECO:0000313" key="6">
    <source>
        <dbReference type="Proteomes" id="UP000001686"/>
    </source>
</evidence>
<dbReference type="RefSeq" id="WP_012309326.1">
    <property type="nucleotide sequence ID" value="NC_010482.1"/>
</dbReference>
<dbReference type="InterPro" id="IPR040086">
    <property type="entry name" value="MJ0683-like"/>
</dbReference>
<dbReference type="CDD" id="cd01335">
    <property type="entry name" value="Radical_SAM"/>
    <property type="match status" value="1"/>
</dbReference>
<dbReference type="PANTHER" id="PTHR43432:SF5">
    <property type="entry name" value="ELP3_MIAA_NIFB-LIKE RADICAL SAM CORE DOMAIN-CONTAINING PROTEIN"/>
    <property type="match status" value="1"/>
</dbReference>
<dbReference type="SUPFAM" id="SSF102114">
    <property type="entry name" value="Radical SAM enzymes"/>
    <property type="match status" value="1"/>
</dbReference>
<gene>
    <name evidence="5" type="ordered locus">Kcr_0677</name>
</gene>
<dbReference type="EnsemblBacteria" id="ACB07429">
    <property type="protein sequence ID" value="ACB07429"/>
    <property type="gene ID" value="Kcr_0677"/>
</dbReference>
<feature type="domain" description="Radical SAM core" evidence="4">
    <location>
        <begin position="30"/>
        <end position="217"/>
    </location>
</feature>
<dbReference type="HOGENOM" id="CLU_015525_2_0_2"/>
<dbReference type="Pfam" id="PF04055">
    <property type="entry name" value="Radical_SAM"/>
    <property type="match status" value="1"/>
</dbReference>
<dbReference type="EMBL" id="CP000968">
    <property type="protein sequence ID" value="ACB07429.1"/>
    <property type="molecule type" value="Genomic_DNA"/>
</dbReference>
<organism evidence="5 6">
    <name type="scientific">Korarchaeum cryptofilum (strain OPF8)</name>
    <dbReference type="NCBI Taxonomy" id="374847"/>
    <lineage>
        <taxon>Archaea</taxon>
        <taxon>Thermoproteota</taxon>
        <taxon>Candidatus Korarchaeia</taxon>
        <taxon>Candidatus Korarchaeales</taxon>
        <taxon>Candidatus Korarchaeaceae</taxon>
        <taxon>Candidatus Korarchaeum</taxon>
    </lineage>
</organism>
<dbReference type="GeneID" id="6093960"/>
<dbReference type="Proteomes" id="UP000001686">
    <property type="component" value="Chromosome"/>
</dbReference>
<keyword evidence="1" id="KW-0479">Metal-binding</keyword>
<dbReference type="SFLD" id="SFLDS00029">
    <property type="entry name" value="Radical_SAM"/>
    <property type="match status" value="1"/>
</dbReference>
<proteinExistence type="predicted"/>
<protein>
    <submittedName>
        <fullName evidence="5">Radical SAM domain protein</fullName>
    </submittedName>
</protein>
<evidence type="ECO:0000256" key="3">
    <source>
        <dbReference type="ARBA" id="ARBA00023014"/>
    </source>
</evidence>
<name>B1L4Q0_KORCO</name>
<dbReference type="GO" id="GO:0051536">
    <property type="term" value="F:iron-sulfur cluster binding"/>
    <property type="evidence" value="ECO:0007669"/>
    <property type="project" value="UniProtKB-KW"/>
</dbReference>
<dbReference type="PANTHER" id="PTHR43432">
    <property type="entry name" value="SLR0285 PROTEIN"/>
    <property type="match status" value="1"/>
</dbReference>
<reference evidence="5 6" key="1">
    <citation type="journal article" date="2008" name="Proc. Natl. Acad. Sci. U.S.A.">
        <title>A korarchaeal genome reveals new insights into the evolution of the Archaea.</title>
        <authorList>
            <person name="Elkins J.G."/>
            <person name="Podar M."/>
            <person name="Graham D.E."/>
            <person name="Makarova K.S."/>
            <person name="Wolf Y."/>
            <person name="Randau L."/>
            <person name="Hedlund B.P."/>
            <person name="Brochier-Armanet C."/>
            <person name="Kunin V."/>
            <person name="Anderson I."/>
            <person name="Lapidus A."/>
            <person name="Goltsman E."/>
            <person name="Barry K."/>
            <person name="Koonin E.V."/>
            <person name="Hugenholtz P."/>
            <person name="Kyrpides N."/>
            <person name="Wanner G."/>
            <person name="Richardson P."/>
            <person name="Keller M."/>
            <person name="Stetter K.O."/>
        </authorList>
    </citation>
    <scope>NUCLEOTIDE SEQUENCE [LARGE SCALE GENOMIC DNA]</scope>
    <source>
        <strain evidence="6">OPF8</strain>
    </source>
</reference>
<sequence>MSEMVNEIQVKSVLNKHKRRDDWFLDDYSVNPYEGCAFNCIYCYIRGSKYGENMERTLSAKVNLPEVLRRQLSLRARRREYGIICIATSTEPYMPIEEKLGLTRKALEIILGYRFPVHIVTKSKLVLRDLDILKKIDETAILPDDLKKLNRGAMITFSISTLDEKLARALEPGAPAPMERLETMMRCKEEGFLTGVCYAPTLPFISDTEEEIDRMIKAAKDYGADYAFVGTLTLFGDGPADCKTLYYRFLERHFPNLIPKYRSLFRASFKPPKEYEDKLEERATKIRDKYNVRYRIIS</sequence>
<dbReference type="InParanoid" id="B1L4Q0"/>
<evidence type="ECO:0000259" key="4">
    <source>
        <dbReference type="Pfam" id="PF04055"/>
    </source>
</evidence>
<accession>B1L4Q0</accession>
<dbReference type="Gene3D" id="3.80.30.30">
    <property type="match status" value="1"/>
</dbReference>
<keyword evidence="3" id="KW-0411">Iron-sulfur</keyword>
<evidence type="ECO:0000256" key="1">
    <source>
        <dbReference type="ARBA" id="ARBA00022723"/>
    </source>
</evidence>
<keyword evidence="2" id="KW-0408">Iron</keyword>
<dbReference type="eggNOG" id="arCOG01290">
    <property type="taxonomic scope" value="Archaea"/>
</dbReference>
<dbReference type="SFLD" id="SFLDG01084">
    <property type="entry name" value="Uncharacterised_Radical_SAM_Su"/>
    <property type="match status" value="1"/>
</dbReference>
<dbReference type="GO" id="GO:0046872">
    <property type="term" value="F:metal ion binding"/>
    <property type="evidence" value="ECO:0007669"/>
    <property type="project" value="UniProtKB-KW"/>
</dbReference>
<evidence type="ECO:0000313" key="5">
    <source>
        <dbReference type="EMBL" id="ACB07429.1"/>
    </source>
</evidence>
<dbReference type="PhylomeDB" id="B1L4Q0"/>
<dbReference type="InterPro" id="IPR058240">
    <property type="entry name" value="rSAM_sf"/>
</dbReference>